<reference evidence="5" key="2">
    <citation type="journal article" date="2020" name="Nat. Commun.">
        <title>Large-scale genome sequencing of mycorrhizal fungi provides insights into the early evolution of symbiotic traits.</title>
        <authorList>
            <person name="Miyauchi S."/>
            <person name="Kiss E."/>
            <person name="Kuo A."/>
            <person name="Drula E."/>
            <person name="Kohler A."/>
            <person name="Sanchez-Garcia M."/>
            <person name="Morin E."/>
            <person name="Andreopoulos B."/>
            <person name="Barry K.W."/>
            <person name="Bonito G."/>
            <person name="Buee M."/>
            <person name="Carver A."/>
            <person name="Chen C."/>
            <person name="Cichocki N."/>
            <person name="Clum A."/>
            <person name="Culley D."/>
            <person name="Crous P.W."/>
            <person name="Fauchery L."/>
            <person name="Girlanda M."/>
            <person name="Hayes R.D."/>
            <person name="Keri Z."/>
            <person name="LaButti K."/>
            <person name="Lipzen A."/>
            <person name="Lombard V."/>
            <person name="Magnuson J."/>
            <person name="Maillard F."/>
            <person name="Murat C."/>
            <person name="Nolan M."/>
            <person name="Ohm R.A."/>
            <person name="Pangilinan J."/>
            <person name="Pereira M.F."/>
            <person name="Perotto S."/>
            <person name="Peter M."/>
            <person name="Pfister S."/>
            <person name="Riley R."/>
            <person name="Sitrit Y."/>
            <person name="Stielow J.B."/>
            <person name="Szollosi G."/>
            <person name="Zifcakova L."/>
            <person name="Stursova M."/>
            <person name="Spatafora J.W."/>
            <person name="Tedersoo L."/>
            <person name="Vaario L.M."/>
            <person name="Yamada A."/>
            <person name="Yan M."/>
            <person name="Wang P."/>
            <person name="Xu J."/>
            <person name="Bruns T."/>
            <person name="Baldrian P."/>
            <person name="Vilgalys R."/>
            <person name="Dunand C."/>
            <person name="Henrissat B."/>
            <person name="Grigoriev I.V."/>
            <person name="Hibbett D."/>
            <person name="Nagy L.G."/>
            <person name="Martin F.M."/>
        </authorList>
    </citation>
    <scope>NUCLEOTIDE SEQUENCE</scope>
    <source>
        <strain evidence="5">Prilba</strain>
    </source>
</reference>
<dbReference type="CDD" id="cd06464">
    <property type="entry name" value="ACD_sHsps-like"/>
    <property type="match status" value="1"/>
</dbReference>
<sequence>MSLRHYLFNDTFSGIAAVDRFFDDTFHPRGLLRVQDSDSFRPRIDVHHDKDTNNINMTFDLPGLQKEDVSIDVHNNVLTVSGEDKSSSERSEGGYVIRERHHGKFARSLSLPQGVKNEDIKASMVNGVLSIVFRRSTPEAEPKKVAIA</sequence>
<accession>A0A9P5T9N6</accession>
<dbReference type="InterPro" id="IPR031107">
    <property type="entry name" value="Small_HSP"/>
</dbReference>
<dbReference type="EMBL" id="WHVB01000008">
    <property type="protein sequence ID" value="KAF8480347.1"/>
    <property type="molecule type" value="Genomic_DNA"/>
</dbReference>
<dbReference type="Gene3D" id="2.60.40.790">
    <property type="match status" value="1"/>
</dbReference>
<dbReference type="AlphaFoldDB" id="A0A9P5T9N6"/>
<comment type="similarity">
    <text evidence="2 3">Belongs to the small heat shock protein (HSP20) family.</text>
</comment>
<evidence type="ECO:0000256" key="1">
    <source>
        <dbReference type="ARBA" id="ARBA00023016"/>
    </source>
</evidence>
<evidence type="ECO:0000256" key="3">
    <source>
        <dbReference type="RuleBase" id="RU003616"/>
    </source>
</evidence>
<gene>
    <name evidence="5" type="ORF">DFH94DRAFT_844971</name>
</gene>
<evidence type="ECO:0000313" key="6">
    <source>
        <dbReference type="Proteomes" id="UP000759537"/>
    </source>
</evidence>
<dbReference type="Pfam" id="PF00011">
    <property type="entry name" value="HSP20"/>
    <property type="match status" value="1"/>
</dbReference>
<keyword evidence="1 5" id="KW-0346">Stress response</keyword>
<dbReference type="PROSITE" id="PS01031">
    <property type="entry name" value="SHSP"/>
    <property type="match status" value="1"/>
</dbReference>
<name>A0A9P5T9N6_9AGAM</name>
<reference evidence="5" key="1">
    <citation type="submission" date="2019-10" db="EMBL/GenBank/DDBJ databases">
        <authorList>
            <consortium name="DOE Joint Genome Institute"/>
            <person name="Kuo A."/>
            <person name="Miyauchi S."/>
            <person name="Kiss E."/>
            <person name="Drula E."/>
            <person name="Kohler A."/>
            <person name="Sanchez-Garcia M."/>
            <person name="Andreopoulos B."/>
            <person name="Barry K.W."/>
            <person name="Bonito G."/>
            <person name="Buee M."/>
            <person name="Carver A."/>
            <person name="Chen C."/>
            <person name="Cichocki N."/>
            <person name="Clum A."/>
            <person name="Culley D."/>
            <person name="Crous P.W."/>
            <person name="Fauchery L."/>
            <person name="Girlanda M."/>
            <person name="Hayes R."/>
            <person name="Keri Z."/>
            <person name="LaButti K."/>
            <person name="Lipzen A."/>
            <person name="Lombard V."/>
            <person name="Magnuson J."/>
            <person name="Maillard F."/>
            <person name="Morin E."/>
            <person name="Murat C."/>
            <person name="Nolan M."/>
            <person name="Ohm R."/>
            <person name="Pangilinan J."/>
            <person name="Pereira M."/>
            <person name="Perotto S."/>
            <person name="Peter M."/>
            <person name="Riley R."/>
            <person name="Sitrit Y."/>
            <person name="Stielow B."/>
            <person name="Szollosi G."/>
            <person name="Zifcakova L."/>
            <person name="Stursova M."/>
            <person name="Spatafora J.W."/>
            <person name="Tedersoo L."/>
            <person name="Vaario L.-M."/>
            <person name="Yamada A."/>
            <person name="Yan M."/>
            <person name="Wang P."/>
            <person name="Xu J."/>
            <person name="Bruns T."/>
            <person name="Baldrian P."/>
            <person name="Vilgalys R."/>
            <person name="Henrissat B."/>
            <person name="Grigoriev I.V."/>
            <person name="Hibbett D."/>
            <person name="Nagy L.G."/>
            <person name="Martin F.M."/>
        </authorList>
    </citation>
    <scope>NUCLEOTIDE SEQUENCE</scope>
    <source>
        <strain evidence="5">Prilba</strain>
    </source>
</reference>
<dbReference type="SUPFAM" id="SSF49764">
    <property type="entry name" value="HSP20-like chaperones"/>
    <property type="match status" value="1"/>
</dbReference>
<dbReference type="InterPro" id="IPR008978">
    <property type="entry name" value="HSP20-like_chaperone"/>
</dbReference>
<evidence type="ECO:0000259" key="4">
    <source>
        <dbReference type="PROSITE" id="PS01031"/>
    </source>
</evidence>
<organism evidence="5 6">
    <name type="scientific">Russula ochroleuca</name>
    <dbReference type="NCBI Taxonomy" id="152965"/>
    <lineage>
        <taxon>Eukaryota</taxon>
        <taxon>Fungi</taxon>
        <taxon>Dikarya</taxon>
        <taxon>Basidiomycota</taxon>
        <taxon>Agaricomycotina</taxon>
        <taxon>Agaricomycetes</taxon>
        <taxon>Russulales</taxon>
        <taxon>Russulaceae</taxon>
        <taxon>Russula</taxon>
    </lineage>
</organism>
<keyword evidence="6" id="KW-1185">Reference proteome</keyword>
<comment type="caution">
    <text evidence="5">The sequence shown here is derived from an EMBL/GenBank/DDBJ whole genome shotgun (WGS) entry which is preliminary data.</text>
</comment>
<dbReference type="Proteomes" id="UP000759537">
    <property type="component" value="Unassembled WGS sequence"/>
</dbReference>
<feature type="domain" description="SHSP" evidence="4">
    <location>
        <begin position="35"/>
        <end position="148"/>
    </location>
</feature>
<dbReference type="OrthoDB" id="1431247at2759"/>
<protein>
    <submittedName>
        <fullName evidence="5">Small heat shock protein</fullName>
    </submittedName>
</protein>
<proteinExistence type="inferred from homology"/>
<evidence type="ECO:0000313" key="5">
    <source>
        <dbReference type="EMBL" id="KAF8480347.1"/>
    </source>
</evidence>
<dbReference type="PANTHER" id="PTHR11527">
    <property type="entry name" value="HEAT-SHOCK PROTEIN 20 FAMILY MEMBER"/>
    <property type="match status" value="1"/>
</dbReference>
<dbReference type="InterPro" id="IPR002068">
    <property type="entry name" value="A-crystallin/Hsp20_dom"/>
</dbReference>
<evidence type="ECO:0000256" key="2">
    <source>
        <dbReference type="PROSITE-ProRule" id="PRU00285"/>
    </source>
</evidence>